<dbReference type="EMBL" id="LGSR01000020">
    <property type="protein sequence ID" value="KOS18530.1"/>
    <property type="molecule type" value="Genomic_DNA"/>
</dbReference>
<evidence type="ECO:0008006" key="4">
    <source>
        <dbReference type="Google" id="ProtNLM"/>
    </source>
</evidence>
<reference evidence="2 3" key="1">
    <citation type="submission" date="2015-07" db="EMBL/GenBank/DDBJ databases">
        <title>The genome of the fungus Escovopsis weberi, a specialized disease agent of ant agriculture.</title>
        <authorList>
            <person name="de Man T.J."/>
            <person name="Stajich J.E."/>
            <person name="Kubicek C.P."/>
            <person name="Chenthamara K."/>
            <person name="Atanasova L."/>
            <person name="Druzhinina I.S."/>
            <person name="Birnbaum S."/>
            <person name="Barribeau S.M."/>
            <person name="Teiling C."/>
            <person name="Suen G."/>
            <person name="Currie C."/>
            <person name="Gerardo N.M."/>
        </authorList>
    </citation>
    <scope>NUCLEOTIDE SEQUENCE [LARGE SCALE GENOMIC DNA]</scope>
</reference>
<feature type="region of interest" description="Disordered" evidence="1">
    <location>
        <begin position="189"/>
        <end position="261"/>
    </location>
</feature>
<evidence type="ECO:0000256" key="1">
    <source>
        <dbReference type="SAM" id="MobiDB-lite"/>
    </source>
</evidence>
<dbReference type="PANTHER" id="PTHR16220">
    <property type="entry name" value="WD REPEAT PROTEIN 8-RELATED"/>
    <property type="match status" value="1"/>
</dbReference>
<dbReference type="Proteomes" id="UP000053831">
    <property type="component" value="Unassembled WGS sequence"/>
</dbReference>
<dbReference type="GO" id="GO:1990810">
    <property type="term" value="P:microtubule anchoring at mitotic spindle pole body"/>
    <property type="evidence" value="ECO:0007669"/>
    <property type="project" value="TreeGrafter"/>
</dbReference>
<evidence type="ECO:0000313" key="3">
    <source>
        <dbReference type="Proteomes" id="UP000053831"/>
    </source>
</evidence>
<name>A0A0M8N2D1_ESCWE</name>
<gene>
    <name evidence="2" type="ORF">ESCO_000731</name>
</gene>
<dbReference type="GO" id="GO:0005815">
    <property type="term" value="C:microtubule organizing center"/>
    <property type="evidence" value="ECO:0007669"/>
    <property type="project" value="TreeGrafter"/>
</dbReference>
<protein>
    <recommendedName>
        <fullName evidence="4">WD repeat-containing protein WRAP73</fullName>
    </recommendedName>
</protein>
<keyword evidence="3" id="KW-1185">Reference proteome</keyword>
<dbReference type="OrthoDB" id="308690at2759"/>
<dbReference type="STRING" id="150374.A0A0M8N2D1"/>
<comment type="caution">
    <text evidence="2">The sequence shown here is derived from an EMBL/GenBank/DDBJ whole genome shotgun (WGS) entry which is preliminary data.</text>
</comment>
<dbReference type="PANTHER" id="PTHR16220:SF0">
    <property type="entry name" value="WD REPEAT-CONTAINING PROTEIN WRAP73"/>
    <property type="match status" value="1"/>
</dbReference>
<proteinExistence type="predicted"/>
<dbReference type="AlphaFoldDB" id="A0A0M8N2D1"/>
<accession>A0A0M8N2D1</accession>
<dbReference type="SUPFAM" id="SSF82171">
    <property type="entry name" value="DPP6 N-terminal domain-like"/>
    <property type="match status" value="1"/>
</dbReference>
<organism evidence="2 3">
    <name type="scientific">Escovopsis weberi</name>
    <dbReference type="NCBI Taxonomy" id="150374"/>
    <lineage>
        <taxon>Eukaryota</taxon>
        <taxon>Fungi</taxon>
        <taxon>Dikarya</taxon>
        <taxon>Ascomycota</taxon>
        <taxon>Pezizomycotina</taxon>
        <taxon>Sordariomycetes</taxon>
        <taxon>Hypocreomycetidae</taxon>
        <taxon>Hypocreales</taxon>
        <taxon>Hypocreaceae</taxon>
        <taxon>Escovopsis</taxon>
    </lineage>
</organism>
<evidence type="ECO:0000313" key="2">
    <source>
        <dbReference type="EMBL" id="KOS18530.1"/>
    </source>
</evidence>
<sequence length="274" mass="29772">MCVLGDHSRGVAVIRTDAWRAKQIAPSSLDERSTHAFVKATQLLSPPGLTADGRPSADLKPGCSMAAFDASSTLLATRLDDSPCTLWIWDVAAAELRAVLIFHNSSVGFQWHPTCRELLLVTIQDAAQHGMAFIWDPLSEGPTAIALDDFLPNGKAMGGGRTQVIWVDASGPESPVLLASNARHYVMLSPLSPEQGPGPWQLDEGQQWSDEDVEEKVTEAQTPARSAVDDKKDDDDEEEEEGKEEDNDDDDEDAAASDVEDTFIFKRIKKGAKS</sequence>
<dbReference type="GO" id="GO:1990811">
    <property type="term" value="C:MWP complex"/>
    <property type="evidence" value="ECO:0007669"/>
    <property type="project" value="TreeGrafter"/>
</dbReference>
<dbReference type="InterPro" id="IPR052778">
    <property type="entry name" value="Centrosome-WD_assoc"/>
</dbReference>
<feature type="compositionally biased region" description="Acidic residues" evidence="1">
    <location>
        <begin position="232"/>
        <end position="261"/>
    </location>
</feature>